<dbReference type="PANTHER" id="PTHR43394:SF1">
    <property type="entry name" value="ATP-BINDING CASSETTE SUB-FAMILY B MEMBER 10, MITOCHONDRIAL"/>
    <property type="match status" value="1"/>
</dbReference>
<evidence type="ECO:0000313" key="12">
    <source>
        <dbReference type="EMBL" id="SCY95610.1"/>
    </source>
</evidence>
<dbReference type="CDD" id="cd18570">
    <property type="entry name" value="ABC_6TM_PCAT1_LagD_like"/>
    <property type="match status" value="1"/>
</dbReference>
<comment type="subcellular location">
    <subcellularLocation>
        <location evidence="1">Cell membrane</location>
        <topology evidence="1">Multi-pass membrane protein</topology>
    </subcellularLocation>
</comment>
<dbReference type="SUPFAM" id="SSF52540">
    <property type="entry name" value="P-loop containing nucleoside triphosphate hydrolases"/>
    <property type="match status" value="1"/>
</dbReference>
<evidence type="ECO:0000256" key="2">
    <source>
        <dbReference type="ARBA" id="ARBA00022692"/>
    </source>
</evidence>
<evidence type="ECO:0000256" key="4">
    <source>
        <dbReference type="ARBA" id="ARBA00022801"/>
    </source>
</evidence>
<dbReference type="PROSITE" id="PS50990">
    <property type="entry name" value="PEPTIDASE_C39"/>
    <property type="match status" value="1"/>
</dbReference>
<comment type="caution">
    <text evidence="12">The sequence shown here is derived from an EMBL/GenBank/DDBJ whole genome shotgun (WGS) entry which is preliminary data.</text>
</comment>
<gene>
    <name evidence="12" type="ORF">SAMN02927916_4314</name>
</gene>
<keyword evidence="5 12" id="KW-0067">ATP-binding</keyword>
<dbReference type="EMBL" id="FMVC01000008">
    <property type="protein sequence ID" value="SCY95610.1"/>
    <property type="molecule type" value="Genomic_DNA"/>
</dbReference>
<dbReference type="RefSeq" id="WP_091135479.1">
    <property type="nucleotide sequence ID" value="NZ_FMVC01000008.1"/>
</dbReference>
<dbReference type="Gene3D" id="3.90.70.10">
    <property type="entry name" value="Cysteine proteinases"/>
    <property type="match status" value="1"/>
</dbReference>
<dbReference type="PROSITE" id="PS50893">
    <property type="entry name" value="ABC_TRANSPORTER_2"/>
    <property type="match status" value="1"/>
</dbReference>
<dbReference type="Gene3D" id="1.20.1560.10">
    <property type="entry name" value="ABC transporter type 1, transmembrane domain"/>
    <property type="match status" value="1"/>
</dbReference>
<dbReference type="Proteomes" id="UP000199307">
    <property type="component" value="Unassembled WGS sequence"/>
</dbReference>
<dbReference type="InterPro" id="IPR003593">
    <property type="entry name" value="AAA+_ATPase"/>
</dbReference>
<evidence type="ECO:0000259" key="10">
    <source>
        <dbReference type="PROSITE" id="PS50929"/>
    </source>
</evidence>
<keyword evidence="4" id="KW-0378">Hydrolase</keyword>
<dbReference type="Gene3D" id="3.40.50.300">
    <property type="entry name" value="P-loop containing nucleotide triphosphate hydrolases"/>
    <property type="match status" value="1"/>
</dbReference>
<feature type="transmembrane region" description="Helical" evidence="8">
    <location>
        <begin position="206"/>
        <end position="226"/>
    </location>
</feature>
<dbReference type="SUPFAM" id="SSF90123">
    <property type="entry name" value="ABC transporter transmembrane region"/>
    <property type="match status" value="1"/>
</dbReference>
<sequence>MISKHIRNTHTLQLDRSDCGVACLLSIIKFYKGNYSLEKLRELSGTTSQGTTMLGLYEVANNLGFDAEGFNISTDTLKENTEPAILQIKTENNSDHYVVCYEYDKEKGFIIGDPAIGINYISEKNLDQLWQSKNCLLLSPNSKFVTEKQIEKTKKKYFITLLRDDFKLLIISTIIGIFVAGLGMAMAIFSQKLIDDILPSNNINKLISGITLLFILLSARVGLSILRQHFLIQQSKDFNNRINNTFFSSLLQLPKLFFHTRKIGELIARLNDTQRIQSVIKTLTSSLVIDTLVALISLVFLFSFSWQLGIISLLSLPIYFYIIYRNNKNIIKSQVDVMQNYALTESNFINTIQGISTIKNYNKQYIFSKLNQNIFSGFQEKIFNLEKINISLSWQSGFASVLFLIGVLIYASIQVFNKEIKIGELMAILGIVVSLLPSIANLALISIPINEAKIAFNRMYEFASIEKENEDGLEIFEINKISIQNISFRFPGRSLLFHDLHIEIEKGKIIAIVGESGSGKSTLGQILKRFYPYEIGNITVNNKYKLSEIGLKSYRELLGVVPQEITIFNGNVLDNILLGATETLENMIDFIRKYGFELYFDLLPQGLMTIVGEEGINLSGGQKQIIALARALFKKPQFLILDEATSAMDRKTENFTIQLLQKIKQDCAVLFISHRLHKLRNIADTIYILENRTITKFGNHEKLMKTENFYSEYWKENIS</sequence>
<dbReference type="GO" id="GO:0005524">
    <property type="term" value="F:ATP binding"/>
    <property type="evidence" value="ECO:0007669"/>
    <property type="project" value="UniProtKB-KW"/>
</dbReference>
<dbReference type="InterPro" id="IPR003439">
    <property type="entry name" value="ABC_transporter-like_ATP-bd"/>
</dbReference>
<keyword evidence="7 8" id="KW-0472">Membrane</keyword>
<organism evidence="12 13">
    <name type="scientific">Flavobacterium anhuiense</name>
    <dbReference type="NCBI Taxonomy" id="459526"/>
    <lineage>
        <taxon>Bacteria</taxon>
        <taxon>Pseudomonadati</taxon>
        <taxon>Bacteroidota</taxon>
        <taxon>Flavobacteriia</taxon>
        <taxon>Flavobacteriales</taxon>
        <taxon>Flavobacteriaceae</taxon>
        <taxon>Flavobacterium</taxon>
    </lineage>
</organism>
<evidence type="ECO:0000313" key="13">
    <source>
        <dbReference type="Proteomes" id="UP000199307"/>
    </source>
</evidence>
<dbReference type="Pfam" id="PF00664">
    <property type="entry name" value="ABC_membrane"/>
    <property type="match status" value="1"/>
</dbReference>
<dbReference type="InterPro" id="IPR011527">
    <property type="entry name" value="ABC1_TM_dom"/>
</dbReference>
<accession>A0ABY0M328</accession>
<keyword evidence="13" id="KW-1185">Reference proteome</keyword>
<feature type="transmembrane region" description="Helical" evidence="8">
    <location>
        <begin position="425"/>
        <end position="449"/>
    </location>
</feature>
<evidence type="ECO:0000256" key="7">
    <source>
        <dbReference type="ARBA" id="ARBA00023136"/>
    </source>
</evidence>
<dbReference type="InterPro" id="IPR039421">
    <property type="entry name" value="Type_1_exporter"/>
</dbReference>
<feature type="domain" description="ABC transmembrane type-1" evidence="10">
    <location>
        <begin position="170"/>
        <end position="443"/>
    </location>
</feature>
<dbReference type="SMART" id="SM00382">
    <property type="entry name" value="AAA"/>
    <property type="match status" value="1"/>
</dbReference>
<dbReference type="InterPro" id="IPR027417">
    <property type="entry name" value="P-loop_NTPase"/>
</dbReference>
<keyword evidence="3" id="KW-0547">Nucleotide-binding</keyword>
<evidence type="ECO:0000256" key="5">
    <source>
        <dbReference type="ARBA" id="ARBA00022840"/>
    </source>
</evidence>
<evidence type="ECO:0000256" key="1">
    <source>
        <dbReference type="ARBA" id="ARBA00004651"/>
    </source>
</evidence>
<feature type="domain" description="Peptidase C39" evidence="11">
    <location>
        <begin position="13"/>
        <end position="137"/>
    </location>
</feature>
<dbReference type="PROSITE" id="PS50929">
    <property type="entry name" value="ABC_TM1F"/>
    <property type="match status" value="1"/>
</dbReference>
<dbReference type="Pfam" id="PF03412">
    <property type="entry name" value="Peptidase_C39"/>
    <property type="match status" value="1"/>
</dbReference>
<evidence type="ECO:0000256" key="3">
    <source>
        <dbReference type="ARBA" id="ARBA00022741"/>
    </source>
</evidence>
<evidence type="ECO:0000256" key="6">
    <source>
        <dbReference type="ARBA" id="ARBA00022989"/>
    </source>
</evidence>
<evidence type="ECO:0000259" key="9">
    <source>
        <dbReference type="PROSITE" id="PS50893"/>
    </source>
</evidence>
<keyword evidence="2 8" id="KW-0812">Transmembrane</keyword>
<dbReference type="InterPro" id="IPR005074">
    <property type="entry name" value="Peptidase_C39"/>
</dbReference>
<dbReference type="InterPro" id="IPR036640">
    <property type="entry name" value="ABC1_TM_sf"/>
</dbReference>
<evidence type="ECO:0000256" key="8">
    <source>
        <dbReference type="SAM" id="Phobius"/>
    </source>
</evidence>
<keyword evidence="6 8" id="KW-1133">Transmembrane helix</keyword>
<evidence type="ECO:0000259" key="11">
    <source>
        <dbReference type="PROSITE" id="PS50990"/>
    </source>
</evidence>
<feature type="transmembrane region" description="Helical" evidence="8">
    <location>
        <begin position="306"/>
        <end position="324"/>
    </location>
</feature>
<dbReference type="Pfam" id="PF00005">
    <property type="entry name" value="ABC_tran"/>
    <property type="match status" value="1"/>
</dbReference>
<feature type="transmembrane region" description="Helical" evidence="8">
    <location>
        <begin position="279"/>
        <end position="300"/>
    </location>
</feature>
<feature type="transmembrane region" description="Helical" evidence="8">
    <location>
        <begin position="168"/>
        <end position="194"/>
    </location>
</feature>
<feature type="domain" description="ABC transporter" evidence="9">
    <location>
        <begin position="481"/>
        <end position="716"/>
    </location>
</feature>
<feature type="transmembrane region" description="Helical" evidence="8">
    <location>
        <begin position="392"/>
        <end position="413"/>
    </location>
</feature>
<proteinExistence type="predicted"/>
<protein>
    <submittedName>
        <fullName evidence="12">ATP-binding cassette, subfamily B</fullName>
    </submittedName>
</protein>
<dbReference type="PANTHER" id="PTHR43394">
    <property type="entry name" value="ATP-DEPENDENT PERMEASE MDL1, MITOCHONDRIAL"/>
    <property type="match status" value="1"/>
</dbReference>
<name>A0ABY0M328_9FLAO</name>
<reference evidence="12 13" key="1">
    <citation type="submission" date="2016-10" db="EMBL/GenBank/DDBJ databases">
        <authorList>
            <person name="Varghese N."/>
            <person name="Submissions S."/>
        </authorList>
    </citation>
    <scope>NUCLEOTIDE SEQUENCE [LARGE SCALE GENOMIC DNA]</scope>
    <source>
        <strain evidence="12 13">CGMCC 1.6859</strain>
    </source>
</reference>